<keyword evidence="1" id="KW-0472">Membrane</keyword>
<comment type="caution">
    <text evidence="2">The sequence shown here is derived from an EMBL/GenBank/DDBJ whole genome shotgun (WGS) entry which is preliminary data.</text>
</comment>
<proteinExistence type="predicted"/>
<name>A0A372IRU9_9BACT</name>
<dbReference type="AlphaFoldDB" id="A0A372IRU9"/>
<protein>
    <submittedName>
        <fullName evidence="2">Uncharacterized protein</fullName>
    </submittedName>
</protein>
<dbReference type="Proteomes" id="UP000264702">
    <property type="component" value="Unassembled WGS sequence"/>
</dbReference>
<dbReference type="EMBL" id="QVQT01000002">
    <property type="protein sequence ID" value="RFU17608.1"/>
    <property type="molecule type" value="Genomic_DNA"/>
</dbReference>
<keyword evidence="3" id="KW-1185">Reference proteome</keyword>
<evidence type="ECO:0000313" key="3">
    <source>
        <dbReference type="Proteomes" id="UP000264702"/>
    </source>
</evidence>
<evidence type="ECO:0000256" key="1">
    <source>
        <dbReference type="SAM" id="Phobius"/>
    </source>
</evidence>
<gene>
    <name evidence="2" type="ORF">D0Y96_05595</name>
</gene>
<keyword evidence="1" id="KW-0812">Transmembrane</keyword>
<organism evidence="2 3">
    <name type="scientific">Paracidobacterium acidisoli</name>
    <dbReference type="NCBI Taxonomy" id="2303751"/>
    <lineage>
        <taxon>Bacteria</taxon>
        <taxon>Pseudomonadati</taxon>
        <taxon>Acidobacteriota</taxon>
        <taxon>Terriglobia</taxon>
        <taxon>Terriglobales</taxon>
        <taxon>Acidobacteriaceae</taxon>
        <taxon>Paracidobacterium</taxon>
    </lineage>
</organism>
<keyword evidence="1" id="KW-1133">Transmembrane helix</keyword>
<feature type="transmembrane region" description="Helical" evidence="1">
    <location>
        <begin position="53"/>
        <end position="71"/>
    </location>
</feature>
<sequence>MESTDEFHPEDSQSSADRAESGVDIFLRRVVFALILATFICISAAFITAERWLYIPVFVFGYFAWTVFIGSR</sequence>
<evidence type="ECO:0000313" key="2">
    <source>
        <dbReference type="EMBL" id="RFU17608.1"/>
    </source>
</evidence>
<reference evidence="2 3" key="1">
    <citation type="submission" date="2018-08" db="EMBL/GenBank/DDBJ databases">
        <title>Acidipila sp. 4G-K13, an acidobacterium isolated from forest soil.</title>
        <authorList>
            <person name="Gao Z.-H."/>
            <person name="Qiu L.-H."/>
        </authorList>
    </citation>
    <scope>NUCLEOTIDE SEQUENCE [LARGE SCALE GENOMIC DNA]</scope>
    <source>
        <strain evidence="2 3">4G-K13</strain>
    </source>
</reference>
<feature type="transmembrane region" description="Helical" evidence="1">
    <location>
        <begin position="26"/>
        <end position="47"/>
    </location>
</feature>
<accession>A0A372IRU9</accession>
<dbReference type="RefSeq" id="WP_117298358.1">
    <property type="nucleotide sequence ID" value="NZ_QVQT02000002.1"/>
</dbReference>